<comment type="caution">
    <text evidence="4">The sequence shown here is derived from an EMBL/GenBank/DDBJ whole genome shotgun (WGS) entry which is preliminary data.</text>
</comment>
<feature type="signal peptide" evidence="3">
    <location>
        <begin position="1"/>
        <end position="32"/>
    </location>
</feature>
<accession>A0A315VJD0</accession>
<evidence type="ECO:0000313" key="4">
    <source>
        <dbReference type="EMBL" id="PWA23107.1"/>
    </source>
</evidence>
<dbReference type="Proteomes" id="UP000250572">
    <property type="component" value="Unassembled WGS sequence"/>
</dbReference>
<dbReference type="InterPro" id="IPR037645">
    <property type="entry name" value="KCT2"/>
</dbReference>
<evidence type="ECO:0000256" key="2">
    <source>
        <dbReference type="SAM" id="Phobius"/>
    </source>
</evidence>
<evidence type="ECO:0000256" key="1">
    <source>
        <dbReference type="SAM" id="MobiDB-lite"/>
    </source>
</evidence>
<evidence type="ECO:0008006" key="6">
    <source>
        <dbReference type="Google" id="ProtNLM"/>
    </source>
</evidence>
<sequence length="300" mass="33263">MAAHRNSMQSWTNIYVFCLIIFLQLWFNVCLSAPVNTPETLGRDPEANLNVSAVAATQTKATTEAEKLSTPSPNVTSTTAAAPKPTSTEDKDVNRMTPAEEPTVDLPAQHKEDTTDTLPPPADKETTIPTKETTKENAVKTTSAPTANNKVTQPTGEPDVQGTSTAEGVDPQLGTENGKETKAVDEYDSYDGDFIVSPSEGTKEDKGRINTKQPVNVLEEVDSFSSEEQDSHFFFHLVILAFLVAVVYITYHNKRKIFLLVQSRRWKDGLCSRNNVEYRRLDQNVIEAMPSLKMTKDYIF</sequence>
<dbReference type="PANTHER" id="PTHR16502">
    <property type="entry name" value="KERATINOCYTE-ASSOCIATED TRANSMEMBRANE PROTEIN 2"/>
    <property type="match status" value="1"/>
</dbReference>
<name>A0A315VJD0_GAMAF</name>
<feature type="transmembrane region" description="Helical" evidence="2">
    <location>
        <begin position="233"/>
        <end position="251"/>
    </location>
</feature>
<feature type="compositionally biased region" description="Polar residues" evidence="1">
    <location>
        <begin position="139"/>
        <end position="166"/>
    </location>
</feature>
<keyword evidence="5" id="KW-1185">Reference proteome</keyword>
<evidence type="ECO:0000256" key="3">
    <source>
        <dbReference type="SAM" id="SignalP"/>
    </source>
</evidence>
<protein>
    <recommendedName>
        <fullName evidence="6">Keratinocyte-associated transmembrane protein 2</fullName>
    </recommendedName>
</protein>
<gene>
    <name evidence="4" type="ORF">CCH79_00002475</name>
</gene>
<dbReference type="Pfam" id="PF17818">
    <property type="entry name" value="KCT2"/>
    <property type="match status" value="1"/>
</dbReference>
<keyword evidence="3" id="KW-0732">Signal</keyword>
<reference evidence="4 5" key="1">
    <citation type="journal article" date="2018" name="G3 (Bethesda)">
        <title>A High-Quality Reference Genome for the Invasive Mosquitofish Gambusia affinis Using a Chicago Library.</title>
        <authorList>
            <person name="Hoffberg S.L."/>
            <person name="Troendle N.J."/>
            <person name="Glenn T.C."/>
            <person name="Mahmud O."/>
            <person name="Louha S."/>
            <person name="Chalopin D."/>
            <person name="Bennetzen J.L."/>
            <person name="Mauricio R."/>
        </authorList>
    </citation>
    <scope>NUCLEOTIDE SEQUENCE [LARGE SCALE GENOMIC DNA]</scope>
    <source>
        <strain evidence="4">NE01/NJP1002.9</strain>
        <tissue evidence="4">Muscle</tissue>
    </source>
</reference>
<proteinExistence type="predicted"/>
<keyword evidence="2" id="KW-0812">Transmembrane</keyword>
<keyword evidence="2" id="KW-1133">Transmembrane helix</keyword>
<keyword evidence="2" id="KW-0472">Membrane</keyword>
<dbReference type="EMBL" id="NHOQ01001678">
    <property type="protein sequence ID" value="PWA23107.1"/>
    <property type="molecule type" value="Genomic_DNA"/>
</dbReference>
<evidence type="ECO:0000313" key="5">
    <source>
        <dbReference type="Proteomes" id="UP000250572"/>
    </source>
</evidence>
<feature type="compositionally biased region" description="Basic and acidic residues" evidence="1">
    <location>
        <begin position="122"/>
        <end position="138"/>
    </location>
</feature>
<organism evidence="4 5">
    <name type="scientific">Gambusia affinis</name>
    <name type="common">Western mosquitofish</name>
    <name type="synonym">Heterandria affinis</name>
    <dbReference type="NCBI Taxonomy" id="33528"/>
    <lineage>
        <taxon>Eukaryota</taxon>
        <taxon>Metazoa</taxon>
        <taxon>Chordata</taxon>
        <taxon>Craniata</taxon>
        <taxon>Vertebrata</taxon>
        <taxon>Euteleostomi</taxon>
        <taxon>Actinopterygii</taxon>
        <taxon>Neopterygii</taxon>
        <taxon>Teleostei</taxon>
        <taxon>Neoteleostei</taxon>
        <taxon>Acanthomorphata</taxon>
        <taxon>Ovalentaria</taxon>
        <taxon>Atherinomorphae</taxon>
        <taxon>Cyprinodontiformes</taxon>
        <taxon>Poeciliidae</taxon>
        <taxon>Poeciliinae</taxon>
        <taxon>Gambusia</taxon>
    </lineage>
</organism>
<feature type="chain" id="PRO_5016382310" description="Keratinocyte-associated transmembrane protein 2" evidence="3">
    <location>
        <begin position="33"/>
        <end position="300"/>
    </location>
</feature>
<dbReference type="AlphaFoldDB" id="A0A315VJD0"/>
<feature type="compositionally biased region" description="Low complexity" evidence="1">
    <location>
        <begin position="76"/>
        <end position="86"/>
    </location>
</feature>
<feature type="region of interest" description="Disordered" evidence="1">
    <location>
        <begin position="60"/>
        <end position="181"/>
    </location>
</feature>
<dbReference type="PANTHER" id="PTHR16502:SF0">
    <property type="entry name" value="KERATINOCYTE-ASSOCIATED TRANSMEMBRANE PROTEIN 2"/>
    <property type="match status" value="1"/>
</dbReference>
<dbReference type="STRING" id="33528.ENSGAFP00000009100"/>